<reference evidence="4 5" key="1">
    <citation type="journal article" date="2012" name="Science">
        <title>The Paleozoic origin of enzymatic lignin decomposition reconstructed from 31 fungal genomes.</title>
        <authorList>
            <person name="Floudas D."/>
            <person name="Binder M."/>
            <person name="Riley R."/>
            <person name="Barry K."/>
            <person name="Blanchette R.A."/>
            <person name="Henrissat B."/>
            <person name="Martinez A.T."/>
            <person name="Otillar R."/>
            <person name="Spatafora J.W."/>
            <person name="Yadav J.S."/>
            <person name="Aerts A."/>
            <person name="Benoit I."/>
            <person name="Boyd A."/>
            <person name="Carlson A."/>
            <person name="Copeland A."/>
            <person name="Coutinho P.M."/>
            <person name="de Vries R.P."/>
            <person name="Ferreira P."/>
            <person name="Findley K."/>
            <person name="Foster B."/>
            <person name="Gaskell J."/>
            <person name="Glotzer D."/>
            <person name="Gorecki P."/>
            <person name="Heitman J."/>
            <person name="Hesse C."/>
            <person name="Hori C."/>
            <person name="Igarashi K."/>
            <person name="Jurgens J.A."/>
            <person name="Kallen N."/>
            <person name="Kersten P."/>
            <person name="Kohler A."/>
            <person name="Kuees U."/>
            <person name="Kumar T.K.A."/>
            <person name="Kuo A."/>
            <person name="LaButti K."/>
            <person name="Larrondo L.F."/>
            <person name="Lindquist E."/>
            <person name="Ling A."/>
            <person name="Lombard V."/>
            <person name="Lucas S."/>
            <person name="Lundell T."/>
            <person name="Martin R."/>
            <person name="McLaughlin D.J."/>
            <person name="Morgenstern I."/>
            <person name="Morin E."/>
            <person name="Murat C."/>
            <person name="Nagy L.G."/>
            <person name="Nolan M."/>
            <person name="Ohm R.A."/>
            <person name="Patyshakuliyeva A."/>
            <person name="Rokas A."/>
            <person name="Ruiz-Duenas F.J."/>
            <person name="Sabat G."/>
            <person name="Salamov A."/>
            <person name="Samejima M."/>
            <person name="Schmutz J."/>
            <person name="Slot J.C."/>
            <person name="St John F."/>
            <person name="Stenlid J."/>
            <person name="Sun H."/>
            <person name="Sun S."/>
            <person name="Syed K."/>
            <person name="Tsang A."/>
            <person name="Wiebenga A."/>
            <person name="Young D."/>
            <person name="Pisabarro A."/>
            <person name="Eastwood D.C."/>
            <person name="Martin F."/>
            <person name="Cullen D."/>
            <person name="Grigoriev I.V."/>
            <person name="Hibbett D.S."/>
        </authorList>
    </citation>
    <scope>NUCLEOTIDE SEQUENCE [LARGE SCALE GENOMIC DNA]</scope>
    <source>
        <strain evidence="4 5">DJM-731 SS1</strain>
    </source>
</reference>
<keyword evidence="1" id="KW-0560">Oxidoreductase</keyword>
<dbReference type="STRING" id="1858805.M5GBQ8"/>
<evidence type="ECO:0000256" key="2">
    <source>
        <dbReference type="ARBA" id="ARBA00023445"/>
    </source>
</evidence>
<organism evidence="4 5">
    <name type="scientific">Dacryopinax primogenitus (strain DJM 731)</name>
    <name type="common">Brown rot fungus</name>
    <dbReference type="NCBI Taxonomy" id="1858805"/>
    <lineage>
        <taxon>Eukaryota</taxon>
        <taxon>Fungi</taxon>
        <taxon>Dikarya</taxon>
        <taxon>Basidiomycota</taxon>
        <taxon>Agaricomycotina</taxon>
        <taxon>Dacrymycetes</taxon>
        <taxon>Dacrymycetales</taxon>
        <taxon>Dacrymycetaceae</taxon>
        <taxon>Dacryopinax</taxon>
    </lineage>
</organism>
<dbReference type="EMBL" id="JH795864">
    <property type="protein sequence ID" value="EJU01448.1"/>
    <property type="molecule type" value="Genomic_DNA"/>
</dbReference>
<dbReference type="Proteomes" id="UP000030653">
    <property type="component" value="Unassembled WGS sequence"/>
</dbReference>
<evidence type="ECO:0000313" key="4">
    <source>
        <dbReference type="EMBL" id="EJU01448.1"/>
    </source>
</evidence>
<dbReference type="OrthoDB" id="2735536at2759"/>
<dbReference type="GeneID" id="63683632"/>
<dbReference type="RefSeq" id="XP_040628345.1">
    <property type="nucleotide sequence ID" value="XM_040768570.1"/>
</dbReference>
<protein>
    <submittedName>
        <fullName evidence="4">NADP-binding protein</fullName>
    </submittedName>
</protein>
<feature type="domain" description="NAD-dependent epimerase/dehydratase" evidence="3">
    <location>
        <begin position="15"/>
        <end position="262"/>
    </location>
</feature>
<dbReference type="PANTHER" id="PTHR10366">
    <property type="entry name" value="NAD DEPENDENT EPIMERASE/DEHYDRATASE"/>
    <property type="match status" value="1"/>
</dbReference>
<comment type="similarity">
    <text evidence="2">Belongs to the NAD(P)-dependent epimerase/dehydratase family. Dihydroflavonol-4-reductase subfamily.</text>
</comment>
<evidence type="ECO:0000256" key="1">
    <source>
        <dbReference type="ARBA" id="ARBA00023002"/>
    </source>
</evidence>
<dbReference type="InterPro" id="IPR036291">
    <property type="entry name" value="NAD(P)-bd_dom_sf"/>
</dbReference>
<dbReference type="InterPro" id="IPR050425">
    <property type="entry name" value="NAD(P)_dehydrat-like"/>
</dbReference>
<accession>M5GBQ8</accession>
<gene>
    <name evidence="4" type="ORF">DACRYDRAFT_107998</name>
</gene>
<dbReference type="Gene3D" id="3.40.50.720">
    <property type="entry name" value="NAD(P)-binding Rossmann-like Domain"/>
    <property type="match status" value="1"/>
</dbReference>
<dbReference type="InterPro" id="IPR001509">
    <property type="entry name" value="Epimerase_deHydtase"/>
</dbReference>
<dbReference type="SUPFAM" id="SSF51735">
    <property type="entry name" value="NAD(P)-binding Rossmann-fold domains"/>
    <property type="match status" value="1"/>
</dbReference>
<sequence length="346" mass="38392">MVSFILFDISRSPAGANGYLAVWILRTLLEQGYLVKGAVRSASKGEYLRKLFVEYGEAFSYVVVEDMAKNGAFDVHVRDVQAILHTAARATSYAKSLVELTSTNVNGTIGLLNSALTHGPNIRRFVYTSSTGTIMEEPGKTLTEETMKWKEHIVEEARNNPNPPGIYYYLASKVLAEQAAWAWAEEHKAEIKFDFVSLIVPWVIGPQIQEIRSRADLTEAISILQSGLDNEWSAEERYSHFANWADVRGIALAHVRAMEREPAGGQRFLISAGAFCLQDIYDVLHSVENSPLKDVPFGDPARKRKPLCQHDSSKAQGILGITFRPLGPSLTEALADHQAKLNEFPA</sequence>
<dbReference type="Pfam" id="PF01370">
    <property type="entry name" value="Epimerase"/>
    <property type="match status" value="1"/>
</dbReference>
<keyword evidence="5" id="KW-1185">Reference proteome</keyword>
<evidence type="ECO:0000313" key="5">
    <source>
        <dbReference type="Proteomes" id="UP000030653"/>
    </source>
</evidence>
<dbReference type="HOGENOM" id="CLU_007383_9_2_1"/>
<dbReference type="PANTHER" id="PTHR10366:SF564">
    <property type="entry name" value="STEROL-4-ALPHA-CARBOXYLATE 3-DEHYDROGENASE, DECARBOXYLATING"/>
    <property type="match status" value="1"/>
</dbReference>
<evidence type="ECO:0000259" key="3">
    <source>
        <dbReference type="Pfam" id="PF01370"/>
    </source>
</evidence>
<dbReference type="GO" id="GO:0016616">
    <property type="term" value="F:oxidoreductase activity, acting on the CH-OH group of donors, NAD or NADP as acceptor"/>
    <property type="evidence" value="ECO:0007669"/>
    <property type="project" value="TreeGrafter"/>
</dbReference>
<name>M5GBQ8_DACPD</name>
<proteinExistence type="inferred from homology"/>
<dbReference type="AlphaFoldDB" id="M5GBQ8"/>